<dbReference type="PANTHER" id="PTHR32063">
    <property type="match status" value="1"/>
</dbReference>
<protein>
    <submittedName>
        <fullName evidence="2">Efflux RND transporter permease subunit</fullName>
    </submittedName>
</protein>
<feature type="transmembrane region" description="Helical" evidence="1">
    <location>
        <begin position="856"/>
        <end position="874"/>
    </location>
</feature>
<dbReference type="PANTHER" id="PTHR32063:SF28">
    <property type="entry name" value="BLR2861 PROTEIN"/>
    <property type="match status" value="1"/>
</dbReference>
<dbReference type="Proteomes" id="UP000612680">
    <property type="component" value="Chromosome"/>
</dbReference>
<feature type="transmembrane region" description="Helical" evidence="1">
    <location>
        <begin position="386"/>
        <end position="411"/>
    </location>
</feature>
<keyword evidence="1" id="KW-1133">Transmembrane helix</keyword>
<feature type="transmembrane region" description="Helical" evidence="1">
    <location>
        <begin position="334"/>
        <end position="353"/>
    </location>
</feature>
<feature type="transmembrane region" description="Helical" evidence="1">
    <location>
        <begin position="12"/>
        <end position="32"/>
    </location>
</feature>
<feature type="transmembrane region" description="Helical" evidence="1">
    <location>
        <begin position="360"/>
        <end position="380"/>
    </location>
</feature>
<keyword evidence="1" id="KW-0812">Transmembrane</keyword>
<dbReference type="Gene3D" id="3.30.70.1440">
    <property type="entry name" value="Multidrug efflux transporter AcrB pore domain"/>
    <property type="match status" value="1"/>
</dbReference>
<dbReference type="InterPro" id="IPR027463">
    <property type="entry name" value="AcrB_DN_DC_subdom"/>
</dbReference>
<evidence type="ECO:0000313" key="2">
    <source>
        <dbReference type="EMBL" id="QRR02143.1"/>
    </source>
</evidence>
<dbReference type="InterPro" id="IPR001036">
    <property type="entry name" value="Acrflvin-R"/>
</dbReference>
<sequence>MSISTLSIKRPVLAIVMNLLIILFGFLGYKFLGMREFPSIDPPVVSIRTSYTGANADIIESQITEPLEKQLNSIEGIKSISSTSSQGTSQITVEFDIGVDMERAANDVRDKVGSASRTLPLDIDGPPVVAKADANSEPIIVLTFKSNTRSHLEVSDYAENVIAQRLQTIEGVSEIRIFGQKKYAMRIWMDPVKMASLGITTQDVKIALDKENVELPSGKLAGDNTELTVKTVGRFRTEEDFNEMIVKNAATQTIHLKDIGFAQLGPENEETILRLDNEPMIGLAISPMPGANYLAIAEEVNKRMADIKKELPKDYTLDTLIDNTVFVERSIEEVGETLLIAIVLVVIIIYLFFRDWLIAFRPLIDIPVSLIGTFFIMYIMGFSINVLTLLAIVLATGLVVDDGIVVTENIFKKIEQGMSPIEAAIKGSNEIIFAVLSTSITLASVFLPVIFMEGFVGKLFREFGIVISAAVLISAFVSLTLTPMLNAYLVRKTHKRSWFYEKTEPFFEKITNDYGTALGKFLKMRWVAAPLVIATVAMIWFFGKGLQSELAPLDDRNWFRLTITAPEGSSYEFTDRYVQQVGQMLMDSMPGRKGLMLITSPGNSGLGAANTGSGRIALVDKKLRKETQQEIAEYINQKLKQMPDAKSFVVQQQTISVDSRGGLPIQYVIQAPDFAKLREYLPRFMEEVSADPTFAITDVNLKFSKPEIQITIDREKAKSLGVSVQDVAQTMQLAFAGQRFGYFTMNGRQYQVIGQYDRMNRDEPLDLKSMFVKTNTGALVQLDNIVKAEEESSPPQLFHYNRYMSATVQAALAPGKTVGDGIAAMDKIRDKLHDEAIQTALSGSSRDYAESSSNTMFSFFLALLLIYFILAAQFESFVDPFIIMFTVPLAIGGAVFSLWLFDQTLNIFSQIGMIMLIGLVTKNGILIVEFANQLREQGRSIQEAVLEAATLRFRPILMTSLATILGALPIAMALGSAGRSRMSMGIVIMGGLLFSLVLTLYVIPAIYTFFSRSRNYEKMRMIDRVARDSELEESAHGVV</sequence>
<accession>A0ABX7I8W0</accession>
<organism evidence="2 3">
    <name type="scientific">Dyadobacter sandarakinus</name>
    <dbReference type="NCBI Taxonomy" id="2747268"/>
    <lineage>
        <taxon>Bacteria</taxon>
        <taxon>Pseudomonadati</taxon>
        <taxon>Bacteroidota</taxon>
        <taxon>Cytophagia</taxon>
        <taxon>Cytophagales</taxon>
        <taxon>Spirosomataceae</taxon>
        <taxon>Dyadobacter</taxon>
    </lineage>
</organism>
<feature type="transmembrane region" description="Helical" evidence="1">
    <location>
        <begin position="986"/>
        <end position="1010"/>
    </location>
</feature>
<reference evidence="2 3" key="1">
    <citation type="submission" date="2020-06" db="EMBL/GenBank/DDBJ databases">
        <title>Dyadobacter sandarakinus sp. nov., isolated from the soil of the Arctic Yellow River Station.</title>
        <authorList>
            <person name="Zhang Y."/>
            <person name="Peng F."/>
        </authorList>
    </citation>
    <scope>NUCLEOTIDE SEQUENCE [LARGE SCALE GENOMIC DNA]</scope>
    <source>
        <strain evidence="2 3">Q3-56</strain>
    </source>
</reference>
<dbReference type="Pfam" id="PF00873">
    <property type="entry name" value="ACR_tran"/>
    <property type="match status" value="1"/>
</dbReference>
<dbReference type="Gene3D" id="3.30.70.1430">
    <property type="entry name" value="Multidrug efflux transporter AcrB pore domain"/>
    <property type="match status" value="2"/>
</dbReference>
<dbReference type="Gene3D" id="3.30.70.1320">
    <property type="entry name" value="Multidrug efflux transporter AcrB pore domain like"/>
    <property type="match status" value="1"/>
</dbReference>
<feature type="transmembrane region" description="Helical" evidence="1">
    <location>
        <begin position="431"/>
        <end position="451"/>
    </location>
</feature>
<feature type="transmembrane region" description="Helical" evidence="1">
    <location>
        <begin position="907"/>
        <end position="932"/>
    </location>
</feature>
<dbReference type="Gene3D" id="1.20.1640.10">
    <property type="entry name" value="Multidrug efflux transporter AcrB transmembrane domain"/>
    <property type="match status" value="2"/>
</dbReference>
<feature type="transmembrane region" description="Helical" evidence="1">
    <location>
        <begin position="463"/>
        <end position="489"/>
    </location>
</feature>
<dbReference type="SUPFAM" id="SSF82693">
    <property type="entry name" value="Multidrug efflux transporter AcrB pore domain, PN1, PN2, PC1 and PC2 subdomains"/>
    <property type="match status" value="3"/>
</dbReference>
<feature type="transmembrane region" description="Helical" evidence="1">
    <location>
        <begin position="881"/>
        <end position="901"/>
    </location>
</feature>
<dbReference type="EMBL" id="CP056775">
    <property type="protein sequence ID" value="QRR02143.1"/>
    <property type="molecule type" value="Genomic_DNA"/>
</dbReference>
<dbReference type="Gene3D" id="3.30.2090.10">
    <property type="entry name" value="Multidrug efflux transporter AcrB TolC docking domain, DN and DC subdomains"/>
    <property type="match status" value="2"/>
</dbReference>
<feature type="transmembrane region" description="Helical" evidence="1">
    <location>
        <begin position="953"/>
        <end position="974"/>
    </location>
</feature>
<proteinExistence type="predicted"/>
<dbReference type="SUPFAM" id="SSF82866">
    <property type="entry name" value="Multidrug efflux transporter AcrB transmembrane domain"/>
    <property type="match status" value="2"/>
</dbReference>
<feature type="transmembrane region" description="Helical" evidence="1">
    <location>
        <begin position="526"/>
        <end position="543"/>
    </location>
</feature>
<keyword evidence="3" id="KW-1185">Reference proteome</keyword>
<gene>
    <name evidence="2" type="ORF">HWI92_15130</name>
</gene>
<dbReference type="RefSeq" id="WP_204656739.1">
    <property type="nucleotide sequence ID" value="NZ_CP056775.1"/>
</dbReference>
<name>A0ABX7I8W0_9BACT</name>
<keyword evidence="1" id="KW-0472">Membrane</keyword>
<dbReference type="PRINTS" id="PR00702">
    <property type="entry name" value="ACRIFLAVINRP"/>
</dbReference>
<evidence type="ECO:0000313" key="3">
    <source>
        <dbReference type="Proteomes" id="UP000612680"/>
    </source>
</evidence>
<evidence type="ECO:0000256" key="1">
    <source>
        <dbReference type="SAM" id="Phobius"/>
    </source>
</evidence>
<dbReference type="SUPFAM" id="SSF82714">
    <property type="entry name" value="Multidrug efflux transporter AcrB TolC docking domain, DN and DC subdomains"/>
    <property type="match status" value="2"/>
</dbReference>